<dbReference type="EMBL" id="MCGT01000038">
    <property type="protein sequence ID" value="ORX46296.1"/>
    <property type="molecule type" value="Genomic_DNA"/>
</dbReference>
<organism evidence="6 7">
    <name type="scientific">Hesseltinella vesiculosa</name>
    <dbReference type="NCBI Taxonomy" id="101127"/>
    <lineage>
        <taxon>Eukaryota</taxon>
        <taxon>Fungi</taxon>
        <taxon>Fungi incertae sedis</taxon>
        <taxon>Mucoromycota</taxon>
        <taxon>Mucoromycotina</taxon>
        <taxon>Mucoromycetes</taxon>
        <taxon>Mucorales</taxon>
        <taxon>Cunninghamellaceae</taxon>
        <taxon>Hesseltinella</taxon>
    </lineage>
</organism>
<evidence type="ECO:0000256" key="4">
    <source>
        <dbReference type="ARBA" id="ARBA00023136"/>
    </source>
</evidence>
<dbReference type="GO" id="GO:0005794">
    <property type="term" value="C:Golgi apparatus"/>
    <property type="evidence" value="ECO:0007669"/>
    <property type="project" value="TreeGrafter"/>
</dbReference>
<keyword evidence="2" id="KW-0812">Transmembrane</keyword>
<dbReference type="OrthoDB" id="9970435at2759"/>
<comment type="caution">
    <text evidence="6">The sequence shown here is derived from an EMBL/GenBank/DDBJ whole genome shotgun (WGS) entry which is preliminary data.</text>
</comment>
<dbReference type="GO" id="GO:0005886">
    <property type="term" value="C:plasma membrane"/>
    <property type="evidence" value="ECO:0007669"/>
    <property type="project" value="TreeGrafter"/>
</dbReference>
<comment type="subcellular location">
    <subcellularLocation>
        <location evidence="1">Membrane</location>
        <topology evidence="1">Multi-pass membrane protein</topology>
    </subcellularLocation>
</comment>
<dbReference type="AlphaFoldDB" id="A0A1X2G6G3"/>
<name>A0A1X2G6G3_9FUNG</name>
<evidence type="ECO:0000256" key="3">
    <source>
        <dbReference type="ARBA" id="ARBA00022989"/>
    </source>
</evidence>
<dbReference type="Proteomes" id="UP000242146">
    <property type="component" value="Unassembled WGS sequence"/>
</dbReference>
<keyword evidence="7" id="KW-1185">Reference proteome</keyword>
<evidence type="ECO:0000259" key="5">
    <source>
        <dbReference type="PROSITE" id="PS51380"/>
    </source>
</evidence>
<protein>
    <submittedName>
        <fullName evidence="6">EXS-domain-containing protein</fullName>
    </submittedName>
</protein>
<dbReference type="Pfam" id="PF03124">
    <property type="entry name" value="EXS"/>
    <property type="match status" value="1"/>
</dbReference>
<sequence length="397" mass="46558">MLCPFQILYFEARKWLGVVLTRIFLSYCFPVEFRDFFIADELNSLAYSFWTLSYFFCAYSWHWTSLGDRCRFSTSWLTPVLTSLPPWWRLLQCLRRYKDSHEQVHLINGAKYMSSILSTLASGIRRIYGGTWSLYLSFIMSMISSIYTSTWDVKMDWGLVQPRSENWLLRDNLVFNRWVYYVAVPINILLRFAWTLTFAGLPLHSDILNFILAVMEGIRRIQWNIFRLENEHINNCGQFRAIKEIPLPFAILDLDNEGETNAVKSSQKAMSHQYQNSCEDPIYPTLRGRRPSSDCNVQGLMMSPSSPIPMRLGRDTSTRHSYHHDVSFYGRRDFENRDERDEAEIFSSSYHPRHISAQSMPLDGLTRFWSLSEGGHAIDISDTEQDDDFDNSEDDYQ</sequence>
<keyword evidence="3" id="KW-1133">Transmembrane helix</keyword>
<dbReference type="STRING" id="101127.A0A1X2G6G3"/>
<dbReference type="PANTHER" id="PTHR10783:SF103">
    <property type="entry name" value="SOLUTE CARRIER FAMILY 53 MEMBER 1"/>
    <property type="match status" value="1"/>
</dbReference>
<feature type="domain" description="EXS" evidence="5">
    <location>
        <begin position="69"/>
        <end position="259"/>
    </location>
</feature>
<reference evidence="6 7" key="1">
    <citation type="submission" date="2016-07" db="EMBL/GenBank/DDBJ databases">
        <title>Pervasive Adenine N6-methylation of Active Genes in Fungi.</title>
        <authorList>
            <consortium name="DOE Joint Genome Institute"/>
            <person name="Mondo S.J."/>
            <person name="Dannebaum R.O."/>
            <person name="Kuo R.C."/>
            <person name="Labutti K."/>
            <person name="Haridas S."/>
            <person name="Kuo A."/>
            <person name="Salamov A."/>
            <person name="Ahrendt S.R."/>
            <person name="Lipzen A."/>
            <person name="Sullivan W."/>
            <person name="Andreopoulos W.B."/>
            <person name="Clum A."/>
            <person name="Lindquist E."/>
            <person name="Daum C."/>
            <person name="Ramamoorthy G.K."/>
            <person name="Gryganskyi A."/>
            <person name="Culley D."/>
            <person name="Magnuson J.K."/>
            <person name="James T.Y."/>
            <person name="O'Malley M.A."/>
            <person name="Stajich J.E."/>
            <person name="Spatafora J.W."/>
            <person name="Visel A."/>
            <person name="Grigoriev I.V."/>
        </authorList>
    </citation>
    <scope>NUCLEOTIDE SEQUENCE [LARGE SCALE GENOMIC DNA]</scope>
    <source>
        <strain evidence="6 7">NRRL 3301</strain>
    </source>
</reference>
<dbReference type="InterPro" id="IPR004342">
    <property type="entry name" value="EXS_C"/>
</dbReference>
<evidence type="ECO:0000313" key="7">
    <source>
        <dbReference type="Proteomes" id="UP000242146"/>
    </source>
</evidence>
<dbReference type="PROSITE" id="PS51380">
    <property type="entry name" value="EXS"/>
    <property type="match status" value="1"/>
</dbReference>
<evidence type="ECO:0000256" key="2">
    <source>
        <dbReference type="ARBA" id="ARBA00022692"/>
    </source>
</evidence>
<gene>
    <name evidence="6" type="ORF">DM01DRAFT_1293785</name>
</gene>
<evidence type="ECO:0000256" key="1">
    <source>
        <dbReference type="ARBA" id="ARBA00004141"/>
    </source>
</evidence>
<keyword evidence="4" id="KW-0472">Membrane</keyword>
<dbReference type="GO" id="GO:0016036">
    <property type="term" value="P:cellular response to phosphate starvation"/>
    <property type="evidence" value="ECO:0007669"/>
    <property type="project" value="TreeGrafter"/>
</dbReference>
<proteinExistence type="predicted"/>
<dbReference type="GO" id="GO:0006817">
    <property type="term" value="P:phosphate ion transport"/>
    <property type="evidence" value="ECO:0007669"/>
    <property type="project" value="TreeGrafter"/>
</dbReference>
<evidence type="ECO:0000313" key="6">
    <source>
        <dbReference type="EMBL" id="ORX46296.1"/>
    </source>
</evidence>
<accession>A0A1X2G6G3</accession>
<dbReference type="GO" id="GO:0000822">
    <property type="term" value="F:inositol hexakisphosphate binding"/>
    <property type="evidence" value="ECO:0007669"/>
    <property type="project" value="TreeGrafter"/>
</dbReference>
<dbReference type="PANTHER" id="PTHR10783">
    <property type="entry name" value="XENOTROPIC AND POLYTROPIC RETROVIRUS RECEPTOR 1-RELATED"/>
    <property type="match status" value="1"/>
</dbReference>